<evidence type="ECO:0000313" key="2">
    <source>
        <dbReference type="EMBL" id="GAD82525.1"/>
    </source>
</evidence>
<evidence type="ECO:0000313" key="3">
    <source>
        <dbReference type="Proteomes" id="UP000017048"/>
    </source>
</evidence>
<feature type="chain" id="PRO_5039240740" evidence="1">
    <location>
        <begin position="21"/>
        <end position="71"/>
    </location>
</feature>
<accession>U5E5V6</accession>
<protein>
    <submittedName>
        <fullName evidence="2">Uncharacterized protein</fullName>
    </submittedName>
</protein>
<dbReference type="RefSeq" id="WP_022565761.1">
    <property type="nucleotide sequence ID" value="NZ_BAFO02000011.1"/>
</dbReference>
<organism evidence="2 3">
    <name type="scientific">Nocardia asteroides NBRC 15531</name>
    <dbReference type="NCBI Taxonomy" id="1110697"/>
    <lineage>
        <taxon>Bacteria</taxon>
        <taxon>Bacillati</taxon>
        <taxon>Actinomycetota</taxon>
        <taxon>Actinomycetes</taxon>
        <taxon>Mycobacteriales</taxon>
        <taxon>Nocardiaceae</taxon>
        <taxon>Nocardia</taxon>
    </lineage>
</organism>
<dbReference type="AlphaFoldDB" id="U5E5V6"/>
<proteinExistence type="predicted"/>
<sequence>MKKIVVLSALALSVFAPAVAATTAQAQAPVAAGAGSSSLDVLCSPVGGLLVAAGSAENPYGPLLVAVCVNR</sequence>
<feature type="signal peptide" evidence="1">
    <location>
        <begin position="1"/>
        <end position="20"/>
    </location>
</feature>
<keyword evidence="1" id="KW-0732">Signal</keyword>
<dbReference type="Proteomes" id="UP000017048">
    <property type="component" value="Unassembled WGS sequence"/>
</dbReference>
<evidence type="ECO:0000256" key="1">
    <source>
        <dbReference type="SAM" id="SignalP"/>
    </source>
</evidence>
<name>U5E5V6_NOCAS</name>
<gene>
    <name evidence="2" type="ORF">NCAST_11_00220</name>
</gene>
<dbReference type="STRING" id="1824.SAMN05444423_103363"/>
<dbReference type="OrthoDB" id="4570853at2"/>
<dbReference type="EMBL" id="BAFO02000011">
    <property type="protein sequence ID" value="GAD82525.1"/>
    <property type="molecule type" value="Genomic_DNA"/>
</dbReference>
<comment type="caution">
    <text evidence="2">The sequence shown here is derived from an EMBL/GenBank/DDBJ whole genome shotgun (WGS) entry which is preliminary data.</text>
</comment>
<reference evidence="2 3" key="1">
    <citation type="journal article" date="2014" name="BMC Genomics">
        <title>Genome based analysis of type-I polyketide synthase and nonribosomal peptide synthetase gene clusters in seven strains of five representative Nocardia species.</title>
        <authorList>
            <person name="Komaki H."/>
            <person name="Ichikawa N."/>
            <person name="Hosoyama A."/>
            <person name="Takahashi-Nakaguchi A."/>
            <person name="Matsuzawa T."/>
            <person name="Suzuki K."/>
            <person name="Fujita N."/>
            <person name="Gonoi T."/>
        </authorList>
    </citation>
    <scope>NUCLEOTIDE SEQUENCE [LARGE SCALE GENOMIC DNA]</scope>
    <source>
        <strain evidence="2 3">NBRC 15531</strain>
    </source>
</reference>
<keyword evidence="3" id="KW-1185">Reference proteome</keyword>
<dbReference type="GeneID" id="91515175"/>